<dbReference type="SMART" id="SM00563">
    <property type="entry name" value="PlsC"/>
    <property type="match status" value="1"/>
</dbReference>
<dbReference type="PATRIC" id="fig|1123069.3.peg.2845"/>
<dbReference type="PANTHER" id="PTHR12563:SF17">
    <property type="entry name" value="DIHYDROXYACETONE PHOSPHATE ACYLTRANSFERASE"/>
    <property type="match status" value="1"/>
</dbReference>
<evidence type="ECO:0000256" key="2">
    <source>
        <dbReference type="ARBA" id="ARBA00004765"/>
    </source>
</evidence>
<dbReference type="EC" id="2.3.1.15" evidence="3"/>
<dbReference type="SUPFAM" id="SSF69593">
    <property type="entry name" value="Glycerol-3-phosphate (1)-acyltransferase"/>
    <property type="match status" value="1"/>
</dbReference>
<feature type="domain" description="Phospholipid/glycerol acyltransferase" evidence="6">
    <location>
        <begin position="151"/>
        <end position="274"/>
    </location>
</feature>
<keyword evidence="8" id="KW-1185">Reference proteome</keyword>
<dbReference type="EMBL" id="AOLV01000033">
    <property type="protein sequence ID" value="EPX83249.1"/>
    <property type="molecule type" value="Genomic_DNA"/>
</dbReference>
<evidence type="ECO:0000256" key="5">
    <source>
        <dbReference type="ARBA" id="ARBA00048427"/>
    </source>
</evidence>
<dbReference type="InterPro" id="IPR002123">
    <property type="entry name" value="Plipid/glycerol_acylTrfase"/>
</dbReference>
<dbReference type="GO" id="GO:0016024">
    <property type="term" value="P:CDP-diacylglycerol biosynthetic process"/>
    <property type="evidence" value="ECO:0007669"/>
    <property type="project" value="UniProtKB-UniPathway"/>
</dbReference>
<protein>
    <recommendedName>
        <fullName evidence="4">Glycerol-3-phosphate acyltransferase</fullName>
        <ecNumber evidence="3">2.3.1.15</ecNumber>
    </recommendedName>
</protein>
<evidence type="ECO:0000313" key="8">
    <source>
        <dbReference type="Proteomes" id="UP000015346"/>
    </source>
</evidence>
<evidence type="ECO:0000256" key="1">
    <source>
        <dbReference type="ARBA" id="ARBA00004184"/>
    </source>
</evidence>
<dbReference type="HOGENOM" id="CLU_611008_0_0_5"/>
<dbReference type="OrthoDB" id="335193at2"/>
<dbReference type="Proteomes" id="UP000015346">
    <property type="component" value="Unassembled WGS sequence"/>
</dbReference>
<gene>
    <name evidence="7" type="ORF">ruthe_02874</name>
</gene>
<reference evidence="7 8" key="1">
    <citation type="journal article" date="2013" name="Stand. Genomic Sci.">
        <title>Genome sequence of the reddish-pigmented Rubellimicrobium thermophilum type strain (DSM 16684(T)), a member of the Roseobacter clade.</title>
        <authorList>
            <person name="Fiebig A."/>
            <person name="Riedel T."/>
            <person name="Gronow S."/>
            <person name="Petersen J."/>
            <person name="Klenk H.P."/>
            <person name="Goker M."/>
        </authorList>
    </citation>
    <scope>NUCLEOTIDE SEQUENCE [LARGE SCALE GENOMIC DNA]</scope>
    <source>
        <strain evidence="7 8">DSM 16684</strain>
    </source>
</reference>
<dbReference type="RefSeq" id="WP_021098938.1">
    <property type="nucleotide sequence ID" value="NZ_KE557324.1"/>
</dbReference>
<dbReference type="InterPro" id="IPR022284">
    <property type="entry name" value="GPAT/DHAPAT"/>
</dbReference>
<evidence type="ECO:0000313" key="7">
    <source>
        <dbReference type="EMBL" id="EPX83249.1"/>
    </source>
</evidence>
<name>S9SAG6_9RHOB</name>
<dbReference type="GO" id="GO:0012505">
    <property type="term" value="C:endomembrane system"/>
    <property type="evidence" value="ECO:0007669"/>
    <property type="project" value="UniProtKB-SubCell"/>
</dbReference>
<keyword evidence="7" id="KW-0808">Transferase</keyword>
<comment type="pathway">
    <text evidence="2">Phospholipid metabolism; CDP-diacylglycerol biosynthesis; CDP-diacylglycerol from sn-glycerol 3-phosphate: step 1/3.</text>
</comment>
<dbReference type="InterPro" id="IPR045520">
    <property type="entry name" value="GPAT/DHAPAT_C"/>
</dbReference>
<dbReference type="Pfam" id="PF01553">
    <property type="entry name" value="Acyltransferase"/>
    <property type="match status" value="1"/>
</dbReference>
<dbReference type="AlphaFoldDB" id="S9SAG6"/>
<dbReference type="UniPathway" id="UPA00557">
    <property type="reaction ID" value="UER00612"/>
</dbReference>
<accession>S9SAG6</accession>
<comment type="caution">
    <text evidence="7">The sequence shown here is derived from an EMBL/GenBank/DDBJ whole genome shotgun (WGS) entry which is preliminary data.</text>
</comment>
<dbReference type="PANTHER" id="PTHR12563">
    <property type="entry name" value="GLYCEROL-3-PHOSPHATE ACYLTRANSFERASE"/>
    <property type="match status" value="1"/>
</dbReference>
<dbReference type="GO" id="GO:0004366">
    <property type="term" value="F:glycerol-3-phosphate O-acyltransferase activity"/>
    <property type="evidence" value="ECO:0007669"/>
    <property type="project" value="UniProtKB-EC"/>
</dbReference>
<evidence type="ECO:0000256" key="4">
    <source>
        <dbReference type="ARBA" id="ARBA00013432"/>
    </source>
</evidence>
<evidence type="ECO:0000256" key="3">
    <source>
        <dbReference type="ARBA" id="ARBA00013113"/>
    </source>
</evidence>
<comment type="subcellular location">
    <subcellularLocation>
        <location evidence="1">Endomembrane system</location>
        <topology evidence="1">Peripheral membrane protein</topology>
    </subcellularLocation>
</comment>
<sequence length="479" mass="53747">MTRTVELPLWLLVLILLFAGVTFASHFLVPSVRWFFRRRMERVVARLNTRLSRPIAPFKLARRHDMIERLVYDPEVVKAVAEDAHARGIPESVAWEEARRHAREIVPAFSATLYFGWGARLARWISRGLYRVRLSENDLAAIDALPQDASVVFVMNHRSNMDYVLVTWLVSERAALSYAVGEWARVWPLSSLIRMMGAYFIRRQNRSALYRRVLARYVQMATDGGVTQAIFPEGRLSLDGRMGPPRLGLLSYIAEDGLARRRDVIFVPVALNYDRVIEDRFLIRAHVTGIRRFRPTPGEVLKGLAAHLWDWLRGRFRGFGTVRASFGPPLSLKAFLAEGPERPAEALGAELMARIACAMPALPVPLVARALLLERDRPLSRERVEARVRADIAWLAARGGVVPRRGVGLVVGEALSLLAARGILTEDADGRIRLRDGEETLLAYYAGSIAHLFGEEPQTGAQGAAIRAGRPGDPHFTSW</sequence>
<dbReference type="STRING" id="1123069.ruthe_02874"/>
<evidence type="ECO:0000259" key="6">
    <source>
        <dbReference type="SMART" id="SM00563"/>
    </source>
</evidence>
<organism evidence="7 8">
    <name type="scientific">Rubellimicrobium thermophilum DSM 16684</name>
    <dbReference type="NCBI Taxonomy" id="1123069"/>
    <lineage>
        <taxon>Bacteria</taxon>
        <taxon>Pseudomonadati</taxon>
        <taxon>Pseudomonadota</taxon>
        <taxon>Alphaproteobacteria</taxon>
        <taxon>Rhodobacterales</taxon>
        <taxon>Roseobacteraceae</taxon>
        <taxon>Rubellimicrobium</taxon>
    </lineage>
</organism>
<proteinExistence type="predicted"/>
<comment type="catalytic activity">
    <reaction evidence="5">
        <text>sn-glycerol 3-phosphate + an acyl-CoA = a 1-acyl-sn-glycero-3-phosphate + CoA</text>
        <dbReference type="Rhea" id="RHEA:15325"/>
        <dbReference type="ChEBI" id="CHEBI:57287"/>
        <dbReference type="ChEBI" id="CHEBI:57597"/>
        <dbReference type="ChEBI" id="CHEBI:57970"/>
        <dbReference type="ChEBI" id="CHEBI:58342"/>
        <dbReference type="EC" id="2.3.1.15"/>
    </reaction>
</comment>
<keyword evidence="7" id="KW-0012">Acyltransferase</keyword>
<dbReference type="Pfam" id="PF19277">
    <property type="entry name" value="GPAT_C"/>
    <property type="match status" value="1"/>
</dbReference>